<evidence type="ECO:0000256" key="3">
    <source>
        <dbReference type="ARBA" id="ARBA00023054"/>
    </source>
</evidence>
<feature type="compositionally biased region" description="Low complexity" evidence="10">
    <location>
        <begin position="115"/>
        <end position="125"/>
    </location>
</feature>
<comment type="subunit">
    <text evidence="6">Interacts with GNA12, GNA13, RND1, RND2 and RND3.</text>
</comment>
<feature type="region of interest" description="Disordered" evidence="10">
    <location>
        <begin position="786"/>
        <end position="832"/>
    </location>
</feature>
<reference evidence="13" key="1">
    <citation type="submission" date="2023-10" db="EMBL/GenBank/DDBJ databases">
        <title>Genome assemblies of two species of porcelain crab, Petrolisthes cinctipes and Petrolisthes manimaculis (Anomura: Porcellanidae).</title>
        <authorList>
            <person name="Angst P."/>
        </authorList>
    </citation>
    <scope>NUCLEOTIDE SEQUENCE</scope>
    <source>
        <strain evidence="13">PB745_01</strain>
        <tissue evidence="13">Gill</tissue>
    </source>
</reference>
<feature type="region of interest" description="Disordered" evidence="10">
    <location>
        <begin position="88"/>
        <end position="195"/>
    </location>
</feature>
<feature type="region of interest" description="Disordered" evidence="10">
    <location>
        <begin position="1"/>
        <end position="72"/>
    </location>
</feature>
<feature type="compositionally biased region" description="Low complexity" evidence="10">
    <location>
        <begin position="786"/>
        <end position="816"/>
    </location>
</feature>
<dbReference type="AlphaFoldDB" id="A0AAE1K7E7"/>
<protein>
    <recommendedName>
        <fullName evidence="7">UBX domain-containing protein 11</fullName>
    </recommendedName>
    <alternativeName>
        <fullName evidence="9">Socius</fullName>
    </alternativeName>
    <alternativeName>
        <fullName evidence="8">UBX domain-containing protein 5</fullName>
    </alternativeName>
</protein>
<evidence type="ECO:0000256" key="9">
    <source>
        <dbReference type="ARBA" id="ARBA00081109"/>
    </source>
</evidence>
<keyword evidence="2" id="KW-0963">Cytoplasm</keyword>
<evidence type="ECO:0000256" key="4">
    <source>
        <dbReference type="ARBA" id="ARBA00023212"/>
    </source>
</evidence>
<evidence type="ECO:0000313" key="14">
    <source>
        <dbReference type="Proteomes" id="UP001286313"/>
    </source>
</evidence>
<organism evidence="13 14">
    <name type="scientific">Petrolisthes cinctipes</name>
    <name type="common">Flat porcelain crab</name>
    <dbReference type="NCBI Taxonomy" id="88211"/>
    <lineage>
        <taxon>Eukaryota</taxon>
        <taxon>Metazoa</taxon>
        <taxon>Ecdysozoa</taxon>
        <taxon>Arthropoda</taxon>
        <taxon>Crustacea</taxon>
        <taxon>Multicrustacea</taxon>
        <taxon>Malacostraca</taxon>
        <taxon>Eumalacostraca</taxon>
        <taxon>Eucarida</taxon>
        <taxon>Decapoda</taxon>
        <taxon>Pleocyemata</taxon>
        <taxon>Anomura</taxon>
        <taxon>Galatheoidea</taxon>
        <taxon>Porcellanidae</taxon>
        <taxon>Petrolisthes</taxon>
    </lineage>
</organism>
<dbReference type="Pfam" id="PF08059">
    <property type="entry name" value="SEP"/>
    <property type="match status" value="1"/>
</dbReference>
<evidence type="ECO:0000259" key="11">
    <source>
        <dbReference type="PROSITE" id="PS50033"/>
    </source>
</evidence>
<keyword evidence="3" id="KW-0175">Coiled coil</keyword>
<comment type="caution">
    <text evidence="13">The sequence shown here is derived from an EMBL/GenBank/DDBJ whole genome shotgun (WGS) entry which is preliminary data.</text>
</comment>
<feature type="domain" description="SEP" evidence="12">
    <location>
        <begin position="407"/>
        <end position="471"/>
    </location>
</feature>
<feature type="compositionally biased region" description="Polar residues" evidence="10">
    <location>
        <begin position="153"/>
        <end position="163"/>
    </location>
</feature>
<evidence type="ECO:0000256" key="2">
    <source>
        <dbReference type="ARBA" id="ARBA00022490"/>
    </source>
</evidence>
<dbReference type="PROSITE" id="PS50033">
    <property type="entry name" value="UBX"/>
    <property type="match status" value="1"/>
</dbReference>
<dbReference type="GO" id="GO:0005856">
    <property type="term" value="C:cytoskeleton"/>
    <property type="evidence" value="ECO:0007669"/>
    <property type="project" value="UniProtKB-SubCell"/>
</dbReference>
<feature type="region of interest" description="Disordered" evidence="10">
    <location>
        <begin position="318"/>
        <end position="363"/>
    </location>
</feature>
<dbReference type="InterPro" id="IPR029071">
    <property type="entry name" value="Ubiquitin-like_domsf"/>
</dbReference>
<comment type="function">
    <text evidence="5">May be involved in the reorganization of actin cytoskeleton mediated by RND1, RND2 and RND3. Promotes RHOA activation mediated by GNA12 and GNA13.</text>
</comment>
<sequence length="1132" mass="123507">MGQVQKPQSHSEKGQEEGKRNLPFRHPDFSDDQIRQLTAITRTYKSSSSVASRRSTSRPHSGCSSPILSPTIQRLRTEGFPPLARCGSDPLLHGAPPPQNAMNTGSLPCEMLPQAPVVPTTASPSPTAPPHHQHHHHHHHHHRQQQQQQQQQLRRTATNTSRDVSPRDISLGGGLGLYGRESTSSGGGSGGPGIGGGGGGVGAGWAGGDRELLGLLMNRLATMETQLSHTRQALRQRDFHIAVLEEKLRLYMKAEEDAVGSKTGFLDKLKDSRMASVEEKCLKLERQVMEMERFLSEYGMVWCEAEETYLLDNPVNPSCSYSSSEATTPNLTPSHTPRSHPRVRIKRHKRNHKNREVRRVVAESTSRSISSEAEPFSLDYEKLLAAITELNIMAQGDATAEVGDEVGESLQLTLYKNGIVVDEGAFRSFEVLQTRQFLQDILDGFFPSELQDIYPEGVPIKVRDKRQVIFLPKSRPRAISRPPVPPKPSLTATTDSFTSVTSTVFSSVSESDQRPVEVATIPQENTNTTDVILPTTTAAPETTGGGSSHLCPEVEYRSESSDMGSSRRNSLQRGSDKSEGEGGAGKAEGRRGSELWRPVEAPVISNVRRESRRGSDARRGSDHRTHQCRRGSECRRSSELARSTLDLELGRRATSKHPLEWNRINRTAFLLNDDTFDSNGNHMRRGSLGVITADPYDMDSLRKRRTSVEDFLARVPTCVVKNGKIVNLREEVADMLMGPSRKNSLTLVHTPVLDEAGESQESNEQDNNHNNHNNQQHLLNNHLQHSTDYTSSTTTTTATTDTNTTTTTATTTTTSVHNHHHHEHGHTHGPTRTSLRIKVENGTETYLIKLKASDTLNTLRSYLRSYRGDHEEFEIVRTYPYQVLSQGDASMADLGLTPNAALHLKVASRRQPPETLPLCVSSGVGGVGVGVGNSGALCLNLSSTNTIAAAISTISSTIAAHHTPTAPRPHSIAPISIPPLFPTTSSPQHVPAASPQHPPPTSPLHHTPTSPHHPPYSPVHHRPQTSPLLPPTSPLLPPVSPHHTAPSSSSSAPPSKGSGAPSPAVSPTRSSSPRRPDAISPCTSPRPRRRTPSPALPQIPPHLHPDLPPPSVPLLCFPDSAPRRPKSPARDS</sequence>
<feature type="compositionally biased region" description="Low complexity" evidence="10">
    <location>
        <begin position="41"/>
        <end position="54"/>
    </location>
</feature>
<dbReference type="PROSITE" id="PS51399">
    <property type="entry name" value="SEP"/>
    <property type="match status" value="1"/>
</dbReference>
<feature type="compositionally biased region" description="Polar residues" evidence="10">
    <location>
        <begin position="561"/>
        <end position="573"/>
    </location>
</feature>
<evidence type="ECO:0000256" key="5">
    <source>
        <dbReference type="ARBA" id="ARBA00059434"/>
    </source>
</evidence>
<dbReference type="InterPro" id="IPR036241">
    <property type="entry name" value="NSFL1C_SEP_dom_sf"/>
</dbReference>
<evidence type="ECO:0000256" key="1">
    <source>
        <dbReference type="ARBA" id="ARBA00004245"/>
    </source>
</evidence>
<feature type="domain" description="UBX" evidence="11">
    <location>
        <begin position="828"/>
        <end position="904"/>
    </location>
</feature>
<dbReference type="InterPro" id="IPR012989">
    <property type="entry name" value="SEP_domain"/>
</dbReference>
<evidence type="ECO:0000256" key="6">
    <source>
        <dbReference type="ARBA" id="ARBA00062345"/>
    </source>
</evidence>
<feature type="compositionally biased region" description="Basic residues" evidence="10">
    <location>
        <begin position="131"/>
        <end position="144"/>
    </location>
</feature>
<evidence type="ECO:0000256" key="8">
    <source>
        <dbReference type="ARBA" id="ARBA00075811"/>
    </source>
</evidence>
<dbReference type="Gene3D" id="3.10.20.90">
    <property type="entry name" value="Phosphatidylinositol 3-kinase Catalytic Subunit, Chain A, domain 1"/>
    <property type="match status" value="1"/>
</dbReference>
<dbReference type="Gene3D" id="3.30.420.210">
    <property type="entry name" value="SEP domain"/>
    <property type="match status" value="1"/>
</dbReference>
<feature type="compositionally biased region" description="Basic residues" evidence="10">
    <location>
        <begin position="337"/>
        <end position="356"/>
    </location>
</feature>
<evidence type="ECO:0000259" key="12">
    <source>
        <dbReference type="PROSITE" id="PS51399"/>
    </source>
</evidence>
<evidence type="ECO:0000313" key="13">
    <source>
        <dbReference type="EMBL" id="KAK3866107.1"/>
    </source>
</evidence>
<feature type="compositionally biased region" description="Gly residues" evidence="10">
    <location>
        <begin position="185"/>
        <end position="195"/>
    </location>
</feature>
<dbReference type="Pfam" id="PF00789">
    <property type="entry name" value="UBX"/>
    <property type="match status" value="1"/>
</dbReference>
<dbReference type="Proteomes" id="UP001286313">
    <property type="component" value="Unassembled WGS sequence"/>
</dbReference>
<name>A0AAE1K7E7_PETCI</name>
<feature type="region of interest" description="Disordered" evidence="10">
    <location>
        <begin position="476"/>
        <end position="495"/>
    </location>
</feature>
<dbReference type="FunFam" id="3.30.420.210:FF:000003">
    <property type="entry name" value="UBX domain protein 11"/>
    <property type="match status" value="1"/>
</dbReference>
<dbReference type="GO" id="GO:0043130">
    <property type="term" value="F:ubiquitin binding"/>
    <property type="evidence" value="ECO:0007669"/>
    <property type="project" value="TreeGrafter"/>
</dbReference>
<feature type="region of interest" description="Disordered" evidence="10">
    <location>
        <begin position="505"/>
        <end position="635"/>
    </location>
</feature>
<feature type="compositionally biased region" description="Basic residues" evidence="10">
    <location>
        <begin position="817"/>
        <end position="829"/>
    </location>
</feature>
<evidence type="ECO:0000256" key="10">
    <source>
        <dbReference type="SAM" id="MobiDB-lite"/>
    </source>
</evidence>
<dbReference type="EMBL" id="JAWQEG010003463">
    <property type="protein sequence ID" value="KAK3866107.1"/>
    <property type="molecule type" value="Genomic_DNA"/>
</dbReference>
<dbReference type="InterPro" id="IPR001012">
    <property type="entry name" value="UBX_dom"/>
</dbReference>
<evidence type="ECO:0000256" key="7">
    <source>
        <dbReference type="ARBA" id="ARBA00073759"/>
    </source>
</evidence>
<keyword evidence="4" id="KW-0206">Cytoskeleton</keyword>
<dbReference type="SUPFAM" id="SSF54236">
    <property type="entry name" value="Ubiquitin-like"/>
    <property type="match status" value="1"/>
</dbReference>
<feature type="compositionally biased region" description="Pro residues" evidence="10">
    <location>
        <begin position="1094"/>
        <end position="1112"/>
    </location>
</feature>
<dbReference type="PANTHER" id="PTHR23333:SF4">
    <property type="entry name" value="UBX DOMAIN-CONTAINING PROTEIN 11"/>
    <property type="match status" value="1"/>
</dbReference>
<feature type="compositionally biased region" description="Polar residues" evidence="10">
    <location>
        <begin position="62"/>
        <end position="72"/>
    </location>
</feature>
<dbReference type="GO" id="GO:0043161">
    <property type="term" value="P:proteasome-mediated ubiquitin-dependent protein catabolic process"/>
    <property type="evidence" value="ECO:0007669"/>
    <property type="project" value="TreeGrafter"/>
</dbReference>
<dbReference type="SMART" id="SM00166">
    <property type="entry name" value="UBX"/>
    <property type="match status" value="1"/>
</dbReference>
<feature type="compositionally biased region" description="Basic and acidic residues" evidence="10">
    <location>
        <begin position="9"/>
        <end position="34"/>
    </location>
</feature>
<feature type="compositionally biased region" description="Polar residues" evidence="10">
    <location>
        <begin position="318"/>
        <end position="336"/>
    </location>
</feature>
<gene>
    <name evidence="13" type="ORF">Pcinc_028337</name>
</gene>
<proteinExistence type="predicted"/>
<feature type="compositionally biased region" description="Basic residues" evidence="10">
    <location>
        <begin position="1123"/>
        <end position="1132"/>
    </location>
</feature>
<feature type="compositionally biased region" description="Basic and acidic residues" evidence="10">
    <location>
        <begin position="607"/>
        <end position="635"/>
    </location>
</feature>
<keyword evidence="14" id="KW-1185">Reference proteome</keyword>
<feature type="region of interest" description="Disordered" evidence="10">
    <location>
        <begin position="961"/>
        <end position="1132"/>
    </location>
</feature>
<feature type="compositionally biased region" description="Pro residues" evidence="10">
    <location>
        <begin position="1028"/>
        <end position="1040"/>
    </location>
</feature>
<comment type="subcellular location">
    <subcellularLocation>
        <location evidence="1">Cytoplasm</location>
        <location evidence="1">Cytoskeleton</location>
    </subcellularLocation>
</comment>
<feature type="compositionally biased region" description="Low complexity" evidence="10">
    <location>
        <begin position="1041"/>
        <end position="1073"/>
    </location>
</feature>
<accession>A0AAE1K7E7</accession>
<dbReference type="PANTHER" id="PTHR23333">
    <property type="entry name" value="UBX DOMAIN CONTAINING PROTEIN"/>
    <property type="match status" value="1"/>
</dbReference>
<dbReference type="SUPFAM" id="SSF102848">
    <property type="entry name" value="NSFL1 (p97 ATPase) cofactor p47, SEP domain"/>
    <property type="match status" value="1"/>
</dbReference>